<dbReference type="Proteomes" id="UP000249499">
    <property type="component" value="Chromosome"/>
</dbReference>
<dbReference type="AlphaFoldDB" id="A0AAF1KRU0"/>
<evidence type="ECO:0000313" key="1">
    <source>
        <dbReference type="EMBL" id="WFR94406.1"/>
    </source>
</evidence>
<gene>
    <name evidence="1" type="ORF">PR017_11230</name>
</gene>
<protein>
    <submittedName>
        <fullName evidence="1">Uncharacterized protein</fullName>
    </submittedName>
</protein>
<dbReference type="KEGG" id="rtu:PR017_11230"/>
<dbReference type="EMBL" id="CP117255">
    <property type="protein sequence ID" value="WFR94406.1"/>
    <property type="molecule type" value="Genomic_DNA"/>
</dbReference>
<keyword evidence="2" id="KW-1185">Reference proteome</keyword>
<accession>A0AAF1KRU0</accession>
<name>A0AAF1KRU0_9HYPH</name>
<organism evidence="1 2">
    <name type="scientific">Rhizobium tumorigenes</name>
    <dbReference type="NCBI Taxonomy" id="2041385"/>
    <lineage>
        <taxon>Bacteria</taxon>
        <taxon>Pseudomonadati</taxon>
        <taxon>Pseudomonadota</taxon>
        <taxon>Alphaproteobacteria</taxon>
        <taxon>Hyphomicrobiales</taxon>
        <taxon>Rhizobiaceae</taxon>
        <taxon>Rhizobium/Agrobacterium group</taxon>
        <taxon>Rhizobium</taxon>
    </lineage>
</organism>
<proteinExistence type="predicted"/>
<dbReference type="RefSeq" id="WP_111222487.1">
    <property type="nucleotide sequence ID" value="NZ_CP117255.1"/>
</dbReference>
<reference evidence="2" key="2">
    <citation type="journal article" date="2023" name="MicrobiologyOpen">
        <title>Genomics of the tumorigenes clade of the family Rhizobiaceae and description of Rhizobium rhododendri sp. nov.</title>
        <authorList>
            <person name="Kuzmanovic N."/>
            <person name="diCenzo G.C."/>
            <person name="Bunk B."/>
            <person name="Sproeer C."/>
            <person name="Fruehling A."/>
            <person name="Neumann-Schaal M."/>
            <person name="Overmann J."/>
            <person name="Smalla K."/>
        </authorList>
    </citation>
    <scope>NUCLEOTIDE SEQUENCE [LARGE SCALE GENOMIC DNA]</scope>
    <source>
        <strain evidence="2">1078</strain>
    </source>
</reference>
<evidence type="ECO:0000313" key="2">
    <source>
        <dbReference type="Proteomes" id="UP000249499"/>
    </source>
</evidence>
<reference evidence="1 2" key="1">
    <citation type="journal article" date="2018" name="Sci. Rep.">
        <title>Rhizobium tumorigenes sp. nov., a novel plant tumorigenic bacterium isolated from cane gall tumors on thornless blackberry.</title>
        <authorList>
            <person name="Kuzmanovi N."/>
            <person name="Smalla K."/>
            <person name="Gronow S."/>
            <person name="PuBawska J."/>
        </authorList>
    </citation>
    <scope>NUCLEOTIDE SEQUENCE [LARGE SCALE GENOMIC DNA]</scope>
    <source>
        <strain evidence="1 2">1078</strain>
    </source>
</reference>
<sequence>MNALMAGLLACGCVSLIDAPLWPPASDYINAAVDCRQSSNATGCESARKSWTGDFNDAIAGKNEAQTTIATCFSTGCDGAIRPDPMLGCAWRKVAMRAAHGQADARDAAGLKQYCSQPYLDVAGQHAADEEALALQQMLSAK</sequence>